<feature type="region of interest" description="Disordered" evidence="1">
    <location>
        <begin position="15"/>
        <end position="56"/>
    </location>
</feature>
<evidence type="ECO:0000256" key="1">
    <source>
        <dbReference type="SAM" id="MobiDB-lite"/>
    </source>
</evidence>
<accession>A0A2S6ASC1</accession>
<sequence length="87" mass="9146">MIIIFRLAESISAVRRAGRPARRDTTAGAVRPPRGTENRPTPQHGGFGSGDHRGADPIAWHTRAAAYFSGDCGDETVTSSVGGGRCP</sequence>
<gene>
    <name evidence="2" type="ORF">C5E45_10260</name>
</gene>
<dbReference type="Proteomes" id="UP000239874">
    <property type="component" value="Unassembled WGS sequence"/>
</dbReference>
<evidence type="ECO:0000313" key="3">
    <source>
        <dbReference type="Proteomes" id="UP000239874"/>
    </source>
</evidence>
<organism evidence="2 3">
    <name type="scientific">Nocardia nova</name>
    <dbReference type="NCBI Taxonomy" id="37330"/>
    <lineage>
        <taxon>Bacteria</taxon>
        <taxon>Bacillati</taxon>
        <taxon>Actinomycetota</taxon>
        <taxon>Actinomycetes</taxon>
        <taxon>Mycobacteriales</taxon>
        <taxon>Nocardiaceae</taxon>
        <taxon>Nocardia</taxon>
    </lineage>
</organism>
<protein>
    <submittedName>
        <fullName evidence="2">Uncharacterized protein</fullName>
    </submittedName>
</protein>
<reference evidence="2 3" key="1">
    <citation type="submission" date="2018-02" db="EMBL/GenBank/DDBJ databases">
        <title>8 Nocardia nova and 1 Nocardia cyriacigeorgica strain used for evolution to TMP-SMX.</title>
        <authorList>
            <person name="Mehta H."/>
            <person name="Weng J."/>
            <person name="Shamoo Y."/>
        </authorList>
    </citation>
    <scope>NUCLEOTIDE SEQUENCE [LARGE SCALE GENOMIC DNA]</scope>
    <source>
        <strain evidence="2 3">MDA3139</strain>
    </source>
</reference>
<dbReference type="EMBL" id="PSZC01000006">
    <property type="protein sequence ID" value="PPJ38145.1"/>
    <property type="molecule type" value="Genomic_DNA"/>
</dbReference>
<name>A0A2S6ASC1_9NOCA</name>
<evidence type="ECO:0000313" key="2">
    <source>
        <dbReference type="EMBL" id="PPJ38145.1"/>
    </source>
</evidence>
<proteinExistence type="predicted"/>
<dbReference type="AlphaFoldDB" id="A0A2S6ASC1"/>
<comment type="caution">
    <text evidence="2">The sequence shown here is derived from an EMBL/GenBank/DDBJ whole genome shotgun (WGS) entry which is preliminary data.</text>
</comment>